<dbReference type="InterPro" id="IPR004358">
    <property type="entry name" value="Sig_transdc_His_kin-like_C"/>
</dbReference>
<dbReference type="InterPro" id="IPR003594">
    <property type="entry name" value="HATPase_dom"/>
</dbReference>
<keyword evidence="15" id="KW-1185">Reference proteome</keyword>
<dbReference type="SMART" id="SM00387">
    <property type="entry name" value="HATPase_c"/>
    <property type="match status" value="1"/>
</dbReference>
<dbReference type="Gene3D" id="3.30.565.10">
    <property type="entry name" value="Histidine kinase-like ATPase, C-terminal domain"/>
    <property type="match status" value="1"/>
</dbReference>
<organism evidence="14 15">
    <name type="scientific">Brevundimonas aurifodinae</name>
    <dbReference type="NCBI Taxonomy" id="1508312"/>
    <lineage>
        <taxon>Bacteria</taxon>
        <taxon>Pseudomonadati</taxon>
        <taxon>Pseudomonadota</taxon>
        <taxon>Alphaproteobacteria</taxon>
        <taxon>Caulobacterales</taxon>
        <taxon>Caulobacteraceae</taxon>
        <taxon>Brevundimonas</taxon>
    </lineage>
</organism>
<evidence type="ECO:0000256" key="6">
    <source>
        <dbReference type="ARBA" id="ARBA00022692"/>
    </source>
</evidence>
<dbReference type="EC" id="2.7.13.3" evidence="3"/>
<evidence type="ECO:0000256" key="9">
    <source>
        <dbReference type="ARBA" id="ARBA00023012"/>
    </source>
</evidence>
<evidence type="ECO:0000256" key="10">
    <source>
        <dbReference type="ARBA" id="ARBA00023136"/>
    </source>
</evidence>
<dbReference type="InterPro" id="IPR005467">
    <property type="entry name" value="His_kinase_dom"/>
</dbReference>
<dbReference type="SMART" id="SM00388">
    <property type="entry name" value="HisKA"/>
    <property type="match status" value="1"/>
</dbReference>
<dbReference type="CDD" id="cd00075">
    <property type="entry name" value="HATPase"/>
    <property type="match status" value="1"/>
</dbReference>
<dbReference type="CDD" id="cd06225">
    <property type="entry name" value="HAMP"/>
    <property type="match status" value="1"/>
</dbReference>
<protein>
    <recommendedName>
        <fullName evidence="3">histidine kinase</fullName>
        <ecNumber evidence="3">2.7.13.3</ecNumber>
    </recommendedName>
</protein>
<feature type="transmembrane region" description="Helical" evidence="11">
    <location>
        <begin position="179"/>
        <end position="198"/>
    </location>
</feature>
<feature type="domain" description="HAMP" evidence="13">
    <location>
        <begin position="200"/>
        <end position="253"/>
    </location>
</feature>
<dbReference type="PANTHER" id="PTHR45436:SF8">
    <property type="entry name" value="HISTIDINE KINASE"/>
    <property type="match status" value="1"/>
</dbReference>
<dbReference type="PANTHER" id="PTHR45436">
    <property type="entry name" value="SENSOR HISTIDINE KINASE YKOH"/>
    <property type="match status" value="1"/>
</dbReference>
<dbReference type="EMBL" id="JBEGDD010000011">
    <property type="protein sequence ID" value="MEQ7156178.1"/>
    <property type="molecule type" value="Genomic_DNA"/>
</dbReference>
<dbReference type="Gene3D" id="6.10.340.10">
    <property type="match status" value="1"/>
</dbReference>
<evidence type="ECO:0000313" key="15">
    <source>
        <dbReference type="Proteomes" id="UP001445732"/>
    </source>
</evidence>
<dbReference type="Proteomes" id="UP001445732">
    <property type="component" value="Unassembled WGS sequence"/>
</dbReference>
<dbReference type="CDD" id="cd00082">
    <property type="entry name" value="HisKA"/>
    <property type="match status" value="1"/>
</dbReference>
<dbReference type="InterPro" id="IPR036890">
    <property type="entry name" value="HATPase_C_sf"/>
</dbReference>
<evidence type="ECO:0000259" key="13">
    <source>
        <dbReference type="PROSITE" id="PS50885"/>
    </source>
</evidence>
<dbReference type="Pfam" id="PF00672">
    <property type="entry name" value="HAMP"/>
    <property type="match status" value="1"/>
</dbReference>
<accession>A0ABV1NRB5</accession>
<keyword evidence="5" id="KW-0808">Transferase</keyword>
<dbReference type="Pfam" id="PF00512">
    <property type="entry name" value="HisKA"/>
    <property type="match status" value="1"/>
</dbReference>
<comment type="subcellular location">
    <subcellularLocation>
        <location evidence="2">Membrane</location>
    </subcellularLocation>
</comment>
<dbReference type="InterPro" id="IPR050428">
    <property type="entry name" value="TCS_sensor_his_kinase"/>
</dbReference>
<dbReference type="SUPFAM" id="SSF55874">
    <property type="entry name" value="ATPase domain of HSP90 chaperone/DNA topoisomerase II/histidine kinase"/>
    <property type="match status" value="1"/>
</dbReference>
<dbReference type="RefSeq" id="WP_349685328.1">
    <property type="nucleotide sequence ID" value="NZ_JBEGDD010000011.1"/>
</dbReference>
<evidence type="ECO:0000256" key="3">
    <source>
        <dbReference type="ARBA" id="ARBA00012438"/>
    </source>
</evidence>
<gene>
    <name evidence="14" type="ORF">ABN401_13225</name>
</gene>
<evidence type="ECO:0000256" key="5">
    <source>
        <dbReference type="ARBA" id="ARBA00022679"/>
    </source>
</evidence>
<proteinExistence type="predicted"/>
<keyword evidence="7 14" id="KW-0418">Kinase</keyword>
<keyword evidence="6 11" id="KW-0812">Transmembrane</keyword>
<evidence type="ECO:0000256" key="2">
    <source>
        <dbReference type="ARBA" id="ARBA00004370"/>
    </source>
</evidence>
<dbReference type="InterPro" id="IPR036097">
    <property type="entry name" value="HisK_dim/P_sf"/>
</dbReference>
<evidence type="ECO:0000313" key="14">
    <source>
        <dbReference type="EMBL" id="MEQ7156178.1"/>
    </source>
</evidence>
<dbReference type="PROSITE" id="PS50885">
    <property type="entry name" value="HAMP"/>
    <property type="match status" value="1"/>
</dbReference>
<dbReference type="Pfam" id="PF02518">
    <property type="entry name" value="HATPase_c"/>
    <property type="match status" value="1"/>
</dbReference>
<dbReference type="SMART" id="SM00304">
    <property type="entry name" value="HAMP"/>
    <property type="match status" value="1"/>
</dbReference>
<evidence type="ECO:0000256" key="4">
    <source>
        <dbReference type="ARBA" id="ARBA00022553"/>
    </source>
</evidence>
<dbReference type="InterPro" id="IPR003660">
    <property type="entry name" value="HAMP_dom"/>
</dbReference>
<evidence type="ECO:0000256" key="11">
    <source>
        <dbReference type="SAM" id="Phobius"/>
    </source>
</evidence>
<comment type="catalytic activity">
    <reaction evidence="1">
        <text>ATP + protein L-histidine = ADP + protein N-phospho-L-histidine.</text>
        <dbReference type="EC" id="2.7.13.3"/>
    </reaction>
</comment>
<keyword evidence="10 11" id="KW-0472">Membrane</keyword>
<keyword evidence="4" id="KW-0597">Phosphoprotein</keyword>
<keyword evidence="8 11" id="KW-1133">Transmembrane helix</keyword>
<keyword evidence="9" id="KW-0902">Two-component regulatory system</keyword>
<reference evidence="14 15" key="1">
    <citation type="submission" date="2024-06" db="EMBL/GenBank/DDBJ databases">
        <title>Brevundimonas sp. C11.</title>
        <authorList>
            <person name="Maltman C."/>
        </authorList>
    </citation>
    <scope>NUCLEOTIDE SEQUENCE [LARGE SCALE GENOMIC DNA]</scope>
    <source>
        <strain evidence="14 15">C11</strain>
    </source>
</reference>
<sequence>MRLPSLFRRTPFRLTLLFLALFAAAASAILAYVYVASAQEAQARARDAVEQENGTLTSVFRERGPDALNQALVDRILTGGTFLYLYMDRDGTGITGNLSVTAQGEDGQTAERALNQSPIPNYAGGEVWATFRFTDTDPDGRVVRKEAFGVQTTLSNGQMLYVGQDLGDTEAYLGRLTQALWMAMGMVLLLGAGGGLLISRNVERAMGRLNTVVAAVQDGDLKARVAVRNSGDELDELGQGLNRMLDRLEASMASTRHAGDAIAHDLRSPLTRMRAKLEVALIDAESGRLDGVDALQIALDEADALLKTFNTVLAIARLQAAAGRIPDAEVFDAADLAADMAELYEPAAEDKGLDFSAEIEKGLLIEGARPFLAQALANVIDNAIKYTPTGGAVKLRARRRSSGEIEYSVTDTGPGVPEGDRERVIQRFVRLDNSRTEAGSGLGLSLVGAVMEAHTGRIQLDEGPGAYGGHGPGLRVALVLPPASAA</sequence>
<name>A0ABV1NRB5_9CAUL</name>
<dbReference type="InterPro" id="IPR003661">
    <property type="entry name" value="HisK_dim/P_dom"/>
</dbReference>
<evidence type="ECO:0000259" key="12">
    <source>
        <dbReference type="PROSITE" id="PS50109"/>
    </source>
</evidence>
<dbReference type="PROSITE" id="PS50109">
    <property type="entry name" value="HIS_KIN"/>
    <property type="match status" value="1"/>
</dbReference>
<dbReference type="PRINTS" id="PR00344">
    <property type="entry name" value="BCTRLSENSOR"/>
</dbReference>
<dbReference type="SUPFAM" id="SSF47384">
    <property type="entry name" value="Homodimeric domain of signal transducing histidine kinase"/>
    <property type="match status" value="1"/>
</dbReference>
<dbReference type="Gene3D" id="1.10.287.130">
    <property type="match status" value="1"/>
</dbReference>
<evidence type="ECO:0000256" key="8">
    <source>
        <dbReference type="ARBA" id="ARBA00022989"/>
    </source>
</evidence>
<feature type="domain" description="Histidine kinase" evidence="12">
    <location>
        <begin position="261"/>
        <end position="484"/>
    </location>
</feature>
<comment type="caution">
    <text evidence="14">The sequence shown here is derived from an EMBL/GenBank/DDBJ whole genome shotgun (WGS) entry which is preliminary data.</text>
</comment>
<dbReference type="GO" id="GO:0016301">
    <property type="term" value="F:kinase activity"/>
    <property type="evidence" value="ECO:0007669"/>
    <property type="project" value="UniProtKB-KW"/>
</dbReference>
<evidence type="ECO:0000256" key="7">
    <source>
        <dbReference type="ARBA" id="ARBA00022777"/>
    </source>
</evidence>
<evidence type="ECO:0000256" key="1">
    <source>
        <dbReference type="ARBA" id="ARBA00000085"/>
    </source>
</evidence>
<dbReference type="SUPFAM" id="SSF158472">
    <property type="entry name" value="HAMP domain-like"/>
    <property type="match status" value="1"/>
</dbReference>